<dbReference type="InterPro" id="IPR051267">
    <property type="entry name" value="STEAP_metalloreductase"/>
</dbReference>
<dbReference type="Proteomes" id="UP001183535">
    <property type="component" value="Unassembled WGS sequence"/>
</dbReference>
<protein>
    <submittedName>
        <fullName evidence="1">NADP oxidoreductase</fullName>
    </submittedName>
</protein>
<evidence type="ECO:0000313" key="1">
    <source>
        <dbReference type="EMBL" id="MDT0438213.1"/>
    </source>
</evidence>
<evidence type="ECO:0000313" key="2">
    <source>
        <dbReference type="Proteomes" id="UP001183535"/>
    </source>
</evidence>
<dbReference type="PANTHER" id="PTHR14239">
    <property type="entry name" value="DUDULIN-RELATED"/>
    <property type="match status" value="1"/>
</dbReference>
<gene>
    <name evidence="1" type="ORF">RM877_26355</name>
</gene>
<dbReference type="RefSeq" id="WP_093828206.1">
    <property type="nucleotide sequence ID" value="NZ_JAVRES010000016.1"/>
</dbReference>
<keyword evidence="2" id="KW-1185">Reference proteome</keyword>
<accession>A0ABD5EVD2</accession>
<dbReference type="Gene3D" id="3.40.50.720">
    <property type="entry name" value="NAD(P)-binding Rossmann-like Domain"/>
    <property type="match status" value="1"/>
</dbReference>
<sequence length="198" mass="20860">MTTISVLGRGRVGGALADALTRAGHEVTTAGSAPGAAAAAVRNARVVVNATPGDSSLERLTALRDDLRDTILVDVSNATLDDADGLPGDLLYPGSSLAERLQEALPRTRVVKTLNTMLYPVMTAPAMLTGTPSVFLSGEDPEAKRTVRDLLADLGWQKEWITDLGGIRTARATEAAILFVPHLIRTRGFTPFALSVTV</sequence>
<dbReference type="SUPFAM" id="SSF51735">
    <property type="entry name" value="NAD(P)-binding Rossmann-fold domains"/>
    <property type="match status" value="1"/>
</dbReference>
<proteinExistence type="predicted"/>
<dbReference type="AlphaFoldDB" id="A0ABD5EVD2"/>
<organism evidence="1 2">
    <name type="scientific">Streptomyces doudnae</name>
    <dbReference type="NCBI Taxonomy" id="3075536"/>
    <lineage>
        <taxon>Bacteria</taxon>
        <taxon>Bacillati</taxon>
        <taxon>Actinomycetota</taxon>
        <taxon>Actinomycetes</taxon>
        <taxon>Kitasatosporales</taxon>
        <taxon>Streptomycetaceae</taxon>
        <taxon>Streptomyces</taxon>
    </lineage>
</organism>
<reference evidence="2" key="1">
    <citation type="submission" date="2023-07" db="EMBL/GenBank/DDBJ databases">
        <title>30 novel species of actinomycetes from the DSMZ collection.</title>
        <authorList>
            <person name="Nouioui I."/>
        </authorList>
    </citation>
    <scope>NUCLEOTIDE SEQUENCE [LARGE SCALE GENOMIC DNA]</scope>
    <source>
        <strain evidence="2">DSM 41981</strain>
    </source>
</reference>
<comment type="caution">
    <text evidence="1">The sequence shown here is derived from an EMBL/GenBank/DDBJ whole genome shotgun (WGS) entry which is preliminary data.</text>
</comment>
<dbReference type="InterPro" id="IPR036291">
    <property type="entry name" value="NAD(P)-bd_dom_sf"/>
</dbReference>
<name>A0ABD5EVD2_9ACTN</name>
<dbReference type="EMBL" id="JAVRES010000016">
    <property type="protein sequence ID" value="MDT0438213.1"/>
    <property type="molecule type" value="Genomic_DNA"/>
</dbReference>